<dbReference type="Pfam" id="PF08022">
    <property type="entry name" value="FAD_binding_8"/>
    <property type="match status" value="1"/>
</dbReference>
<evidence type="ECO:0000259" key="14">
    <source>
        <dbReference type="PROSITE" id="PS51384"/>
    </source>
</evidence>
<evidence type="ECO:0000256" key="5">
    <source>
        <dbReference type="ARBA" id="ARBA00022475"/>
    </source>
</evidence>
<dbReference type="EC" id="1.16.1.9" evidence="3"/>
<dbReference type="InterPro" id="IPR017927">
    <property type="entry name" value="FAD-bd_FR_type"/>
</dbReference>
<feature type="domain" description="FAD-binding FR-type" evidence="14">
    <location>
        <begin position="246"/>
        <end position="419"/>
    </location>
</feature>
<name>A0A022W1Z7_TRIRU</name>
<protein>
    <recommendedName>
        <fullName evidence="3">ferric-chelate reductase (NADPH)</fullName>
        <ecNumber evidence="3">1.16.1.9</ecNumber>
    </recommendedName>
</protein>
<reference evidence="15" key="1">
    <citation type="submission" date="2014-02" db="EMBL/GenBank/DDBJ databases">
        <title>The Genome Sequence of Trichophyton rubrum (morphotype fischeri) CBS 288.86.</title>
        <authorList>
            <consortium name="The Broad Institute Genomics Platform"/>
            <person name="Cuomo C.A."/>
            <person name="White T.C."/>
            <person name="Graser Y."/>
            <person name="Martinez-Rossi N."/>
            <person name="Heitman J."/>
            <person name="Young S.K."/>
            <person name="Zeng Q."/>
            <person name="Gargeya S."/>
            <person name="Abouelleil A."/>
            <person name="Alvarado L."/>
            <person name="Chapman S.B."/>
            <person name="Gainer-Dewar J."/>
            <person name="Goldberg J."/>
            <person name="Griggs A."/>
            <person name="Gujja S."/>
            <person name="Hansen M."/>
            <person name="Howarth C."/>
            <person name="Imamovic A."/>
            <person name="Larimer J."/>
            <person name="Martinez D."/>
            <person name="Murphy C."/>
            <person name="Pearson M.D."/>
            <person name="Persinoti G."/>
            <person name="Poon T."/>
            <person name="Priest M."/>
            <person name="Roberts A.D."/>
            <person name="Saif S."/>
            <person name="Shea T.D."/>
            <person name="Sykes S.N."/>
            <person name="Wortman J."/>
            <person name="Nusbaum C."/>
            <person name="Birren B."/>
        </authorList>
    </citation>
    <scope>NUCLEOTIDE SEQUENCE [LARGE SCALE GENOMIC DNA]</scope>
    <source>
        <strain evidence="15">CBS 288.86</strain>
    </source>
</reference>
<dbReference type="InterPro" id="IPR017938">
    <property type="entry name" value="Riboflavin_synthase-like_b-brl"/>
</dbReference>
<keyword evidence="6 13" id="KW-0812">Transmembrane</keyword>
<evidence type="ECO:0000256" key="3">
    <source>
        <dbReference type="ARBA" id="ARBA00012668"/>
    </source>
</evidence>
<evidence type="ECO:0000256" key="7">
    <source>
        <dbReference type="ARBA" id="ARBA00022982"/>
    </source>
</evidence>
<dbReference type="Pfam" id="PF08030">
    <property type="entry name" value="NAD_binding_6"/>
    <property type="match status" value="1"/>
</dbReference>
<dbReference type="EMBL" id="KK207852">
    <property type="protein sequence ID" value="EZF52382.1"/>
    <property type="molecule type" value="Genomic_DNA"/>
</dbReference>
<organism evidence="15">
    <name type="scientific">Trichophyton rubrum CBS 288.86</name>
    <dbReference type="NCBI Taxonomy" id="1215330"/>
    <lineage>
        <taxon>Eukaryota</taxon>
        <taxon>Fungi</taxon>
        <taxon>Dikarya</taxon>
        <taxon>Ascomycota</taxon>
        <taxon>Pezizomycotina</taxon>
        <taxon>Eurotiomycetes</taxon>
        <taxon>Eurotiomycetidae</taxon>
        <taxon>Onygenales</taxon>
        <taxon>Arthrodermataceae</taxon>
        <taxon>Trichophyton</taxon>
    </lineage>
</organism>
<dbReference type="InterPro" id="IPR039261">
    <property type="entry name" value="FNR_nucleotide-bd"/>
</dbReference>
<dbReference type="AlphaFoldDB" id="A0A022W1Z7"/>
<feature type="transmembrane region" description="Helical" evidence="13">
    <location>
        <begin position="262"/>
        <end position="280"/>
    </location>
</feature>
<comment type="catalytic activity">
    <reaction evidence="12">
        <text>2 a Fe(II)-siderophore + NADP(+) + H(+) = 2 a Fe(III)-siderophore + NADPH</text>
        <dbReference type="Rhea" id="RHEA:28795"/>
        <dbReference type="Rhea" id="RHEA-COMP:11342"/>
        <dbReference type="Rhea" id="RHEA-COMP:11344"/>
        <dbReference type="ChEBI" id="CHEBI:15378"/>
        <dbReference type="ChEBI" id="CHEBI:29033"/>
        <dbReference type="ChEBI" id="CHEBI:29034"/>
        <dbReference type="ChEBI" id="CHEBI:57783"/>
        <dbReference type="ChEBI" id="CHEBI:58349"/>
        <dbReference type="EC" id="1.16.1.9"/>
    </reaction>
</comment>
<dbReference type="GO" id="GO:0005886">
    <property type="term" value="C:plasma membrane"/>
    <property type="evidence" value="ECO:0007669"/>
    <property type="project" value="UniProtKB-SubCell"/>
</dbReference>
<proteinExistence type="inferred from homology"/>
<feature type="transmembrane region" description="Helical" evidence="13">
    <location>
        <begin position="161"/>
        <end position="185"/>
    </location>
</feature>
<dbReference type="PANTHER" id="PTHR32361">
    <property type="entry name" value="FERRIC/CUPRIC REDUCTASE TRANSMEMBRANE COMPONENT"/>
    <property type="match status" value="1"/>
</dbReference>
<feature type="transmembrane region" description="Helical" evidence="13">
    <location>
        <begin position="231"/>
        <end position="250"/>
    </location>
</feature>
<evidence type="ECO:0000256" key="9">
    <source>
        <dbReference type="ARBA" id="ARBA00023002"/>
    </source>
</evidence>
<keyword evidence="10" id="KW-0406">Ion transport</keyword>
<dbReference type="Proteomes" id="UP000023758">
    <property type="component" value="Unassembled WGS sequence"/>
</dbReference>
<comment type="similarity">
    <text evidence="2">Belongs to the ferric reductase (FRE) family.</text>
</comment>
<dbReference type="HOGENOM" id="CLU_010365_7_2_1"/>
<feature type="transmembrane region" description="Helical" evidence="13">
    <location>
        <begin position="286"/>
        <end position="306"/>
    </location>
</feature>
<dbReference type="GO" id="GO:0006826">
    <property type="term" value="P:iron ion transport"/>
    <property type="evidence" value="ECO:0007669"/>
    <property type="project" value="TreeGrafter"/>
</dbReference>
<dbReference type="GO" id="GO:0006879">
    <property type="term" value="P:intracellular iron ion homeostasis"/>
    <property type="evidence" value="ECO:0007669"/>
    <property type="project" value="TreeGrafter"/>
</dbReference>
<comment type="subcellular location">
    <subcellularLocation>
        <location evidence="1">Cell membrane</location>
        <topology evidence="1">Multi-pass membrane protein</topology>
    </subcellularLocation>
</comment>
<dbReference type="SUPFAM" id="SSF63380">
    <property type="entry name" value="Riboflavin synthase domain-like"/>
    <property type="match status" value="1"/>
</dbReference>
<keyword evidence="4" id="KW-0813">Transport</keyword>
<dbReference type="CDD" id="cd06186">
    <property type="entry name" value="NOX_Duox_like_FAD_NADP"/>
    <property type="match status" value="1"/>
</dbReference>
<feature type="transmembrane region" description="Helical" evidence="13">
    <location>
        <begin position="119"/>
        <end position="141"/>
    </location>
</feature>
<evidence type="ECO:0000256" key="2">
    <source>
        <dbReference type="ARBA" id="ARBA00006278"/>
    </source>
</evidence>
<evidence type="ECO:0000256" key="10">
    <source>
        <dbReference type="ARBA" id="ARBA00023065"/>
    </source>
</evidence>
<dbReference type="GO" id="GO:0052851">
    <property type="term" value="F:ferric-chelate reductase (NADPH) activity"/>
    <property type="evidence" value="ECO:0007669"/>
    <property type="project" value="UniProtKB-EC"/>
</dbReference>
<keyword evidence="11 13" id="KW-0472">Membrane</keyword>
<dbReference type="GO" id="GO:0015677">
    <property type="term" value="P:copper ion import"/>
    <property type="evidence" value="ECO:0007669"/>
    <property type="project" value="TreeGrafter"/>
</dbReference>
<dbReference type="SUPFAM" id="SSF52343">
    <property type="entry name" value="Ferredoxin reductase-like, C-terminal NADP-linked domain"/>
    <property type="match status" value="1"/>
</dbReference>
<evidence type="ECO:0000256" key="8">
    <source>
        <dbReference type="ARBA" id="ARBA00022989"/>
    </source>
</evidence>
<dbReference type="Pfam" id="PF01794">
    <property type="entry name" value="Ferric_reduct"/>
    <property type="match status" value="1"/>
</dbReference>
<evidence type="ECO:0000313" key="15">
    <source>
        <dbReference type="EMBL" id="EZF52382.1"/>
    </source>
</evidence>
<feature type="transmembrane region" description="Helical" evidence="13">
    <location>
        <begin position="197"/>
        <end position="219"/>
    </location>
</feature>
<dbReference type="InterPro" id="IPR051410">
    <property type="entry name" value="Ferric/Cupric_Reductase"/>
</dbReference>
<evidence type="ECO:0000256" key="11">
    <source>
        <dbReference type="ARBA" id="ARBA00023136"/>
    </source>
</evidence>
<dbReference type="Gene3D" id="3.40.50.80">
    <property type="entry name" value="Nucleotide-binding domain of ferredoxin-NADP reductase (FNR) module"/>
    <property type="match status" value="1"/>
</dbReference>
<dbReference type="InterPro" id="IPR013112">
    <property type="entry name" value="FAD-bd_8"/>
</dbReference>
<evidence type="ECO:0000256" key="4">
    <source>
        <dbReference type="ARBA" id="ARBA00022448"/>
    </source>
</evidence>
<gene>
    <name evidence="15" type="ORF">H103_04541</name>
</gene>
<evidence type="ECO:0000256" key="1">
    <source>
        <dbReference type="ARBA" id="ARBA00004651"/>
    </source>
</evidence>
<dbReference type="PROSITE" id="PS51384">
    <property type="entry name" value="FAD_FR"/>
    <property type="match status" value="1"/>
</dbReference>
<evidence type="ECO:0000256" key="6">
    <source>
        <dbReference type="ARBA" id="ARBA00022692"/>
    </source>
</evidence>
<feature type="transmembrane region" description="Helical" evidence="13">
    <location>
        <begin position="54"/>
        <end position="75"/>
    </location>
</feature>
<dbReference type="SFLD" id="SFLDG01168">
    <property type="entry name" value="Ferric_reductase_subgroup_(FRE"/>
    <property type="match status" value="1"/>
</dbReference>
<sequence length="601" mass="67088">MQHHTAHKPKPTGFPWMSNPLLLHSSREDKCKLTPAQCEFRSGYWVYWYTSDLVYARAAVYFMCAVISVFMLAYISRRFTSRSFVDKFLRKPESFVRYCVYRGFRVPFLACLSPNVGRMLVISAGIFFLSVLTLGPKPYYWPNTKEVVFGGSPPLATRAGWIALGLLPFTIALASKANFIAVLTGTSHEKLQVFHQWTSWAMFVLGLVHMCPFIIYHIQRGDMQYKWKTSMHYWTGVVTIIVQAFLTWFSLPIIRRRRFYEFFKATHLFAAMVYVIFLFIHCDFRLSSWDYFIATAAVYLPCLIFVQIRTFFINRPCLATVDVLPCGLIRITTTSSISWKPGQHMFLRLLGLGAHCLTTHPFTIASLPQAESSNKTNEMTVYAKPYEGLTKSLSNAARDVSSLNLRVLVEGPYGGISSGSMARFDSILIITGGSGAAFSFPVVEDVLRSCAAADSADQVKGKTLNIIYAARSSLMAQWYEEKIRALVSCYPSSSIVSVSIHTTSISSPLQNNISMAKEYAPSGMDQIFNGEKGSIIHEHGRPCLASAVASLAEQAAGKSAGIVVCGPPSMLHDIRNAAAEAQRKVLAGDVKELYLHTECFS</sequence>
<evidence type="ECO:0000256" key="12">
    <source>
        <dbReference type="ARBA" id="ARBA00048483"/>
    </source>
</evidence>
<evidence type="ECO:0000256" key="13">
    <source>
        <dbReference type="SAM" id="Phobius"/>
    </source>
</evidence>
<dbReference type="SFLD" id="SFLDS00052">
    <property type="entry name" value="Ferric_Reductase_Domain"/>
    <property type="match status" value="1"/>
</dbReference>
<keyword evidence="7" id="KW-0249">Electron transport</keyword>
<accession>A0A022W1Z7</accession>
<dbReference type="PANTHER" id="PTHR32361:SF23">
    <property type="entry name" value="FERRIC-CHELATE REDUCTASE"/>
    <property type="match status" value="1"/>
</dbReference>
<dbReference type="InterPro" id="IPR013121">
    <property type="entry name" value="Fe_red_NAD-bd_6"/>
</dbReference>
<keyword evidence="9" id="KW-0560">Oxidoreductase</keyword>
<keyword evidence="5" id="KW-1003">Cell membrane</keyword>
<keyword evidence="8 13" id="KW-1133">Transmembrane helix</keyword>
<dbReference type="OrthoDB" id="17725at2759"/>
<dbReference type="InterPro" id="IPR013130">
    <property type="entry name" value="Fe3_Rdtase_TM_dom"/>
</dbReference>